<dbReference type="Proteomes" id="UP000248714">
    <property type="component" value="Unassembled WGS sequence"/>
</dbReference>
<keyword evidence="2" id="KW-1185">Reference proteome</keyword>
<protein>
    <submittedName>
        <fullName evidence="1">Uncharacterized protein</fullName>
    </submittedName>
</protein>
<comment type="caution">
    <text evidence="1">The sequence shown here is derived from an EMBL/GenBank/DDBJ whole genome shotgun (WGS) entry which is preliminary data.</text>
</comment>
<proteinExistence type="predicted"/>
<name>A0ABX9DYI7_9PSEU</name>
<organism evidence="1 2">
    <name type="scientific">Lentzea atacamensis</name>
    <dbReference type="NCBI Taxonomy" id="531938"/>
    <lineage>
        <taxon>Bacteria</taxon>
        <taxon>Bacillati</taxon>
        <taxon>Actinomycetota</taxon>
        <taxon>Actinomycetes</taxon>
        <taxon>Pseudonocardiales</taxon>
        <taxon>Pseudonocardiaceae</taxon>
        <taxon>Lentzea</taxon>
    </lineage>
</organism>
<dbReference type="EMBL" id="QLTT01000015">
    <property type="protein sequence ID" value="RAS59164.1"/>
    <property type="molecule type" value="Genomic_DNA"/>
</dbReference>
<evidence type="ECO:0000313" key="1">
    <source>
        <dbReference type="EMBL" id="RAS59164.1"/>
    </source>
</evidence>
<sequence length="250" mass="26690">MLPDLDHPAQAHARQRLADQLDPGTVPHRRGVDHEHVLRNVLRDQRVPHGLLQAPPLLQPVAPPGHLLVAEDAAVPQRLDHEVLRRRPALDRPAEQLALGGGRLGLDRAEIGGEDRLRRRRGGGEGGGEPVGRRQVVRVEALDLAQHRGHHVLPGEDPLLFVGVVAEAPPALRRERGVLGVQLPVAAPEVSAGHRVQGGGLHAGDCARLSNGGIDTRAHWPQLVADGGTCSVSRNGGEGVSGCLQRCLAW</sequence>
<reference evidence="1 2" key="1">
    <citation type="submission" date="2018-06" db="EMBL/GenBank/DDBJ databases">
        <title>Genomic Encyclopedia of Type Strains, Phase IV (KMG-IV): sequencing the most valuable type-strain genomes for metagenomic binning, comparative biology and taxonomic classification.</title>
        <authorList>
            <person name="Goeker M."/>
        </authorList>
    </citation>
    <scope>NUCLEOTIDE SEQUENCE [LARGE SCALE GENOMIC DNA]</scope>
    <source>
        <strain evidence="1 2">DSM 45479</strain>
    </source>
</reference>
<evidence type="ECO:0000313" key="2">
    <source>
        <dbReference type="Proteomes" id="UP000248714"/>
    </source>
</evidence>
<dbReference type="RefSeq" id="WP_146772065.1">
    <property type="nucleotide sequence ID" value="NZ_QLTT01000015.1"/>
</dbReference>
<accession>A0ABX9DYI7</accession>
<gene>
    <name evidence="1" type="ORF">C8D87_11523</name>
</gene>